<proteinExistence type="inferred from homology"/>
<reference evidence="12" key="1">
    <citation type="submission" date="2013-03" db="EMBL/GenBank/DDBJ databases">
        <title>The Genome Sequence of Anopheles epiroticus epiroticus2.</title>
        <authorList>
            <consortium name="The Broad Institute Genomics Platform"/>
            <person name="Neafsey D.E."/>
            <person name="Howell P."/>
            <person name="Walker B."/>
            <person name="Young S.K."/>
            <person name="Zeng Q."/>
            <person name="Gargeya S."/>
            <person name="Fitzgerald M."/>
            <person name="Haas B."/>
            <person name="Abouelleil A."/>
            <person name="Allen A.W."/>
            <person name="Alvarado L."/>
            <person name="Arachchi H.M."/>
            <person name="Berlin A.M."/>
            <person name="Chapman S.B."/>
            <person name="Gainer-Dewar J."/>
            <person name="Goldberg J."/>
            <person name="Griggs A."/>
            <person name="Gujja S."/>
            <person name="Hansen M."/>
            <person name="Howarth C."/>
            <person name="Imamovic A."/>
            <person name="Ireland A."/>
            <person name="Larimer J."/>
            <person name="McCowan C."/>
            <person name="Murphy C."/>
            <person name="Pearson M."/>
            <person name="Poon T.W."/>
            <person name="Priest M."/>
            <person name="Roberts A."/>
            <person name="Saif S."/>
            <person name="Shea T."/>
            <person name="Sisk P."/>
            <person name="Sykes S."/>
            <person name="Wortman J."/>
            <person name="Nusbaum C."/>
            <person name="Birren B."/>
        </authorList>
    </citation>
    <scope>NUCLEOTIDE SEQUENCE [LARGE SCALE GENOMIC DNA]</scope>
    <source>
        <strain evidence="12">Epiroticus2</strain>
    </source>
</reference>
<comment type="similarity">
    <text evidence="8">Belongs to the peptidase S1 family. CLIP subfamily.</text>
</comment>
<organism evidence="11 12">
    <name type="scientific">Anopheles epiroticus</name>
    <dbReference type="NCBI Taxonomy" id="199890"/>
    <lineage>
        <taxon>Eukaryota</taxon>
        <taxon>Metazoa</taxon>
        <taxon>Ecdysozoa</taxon>
        <taxon>Arthropoda</taxon>
        <taxon>Hexapoda</taxon>
        <taxon>Insecta</taxon>
        <taxon>Pterygota</taxon>
        <taxon>Neoptera</taxon>
        <taxon>Endopterygota</taxon>
        <taxon>Diptera</taxon>
        <taxon>Nematocera</taxon>
        <taxon>Culicoidea</taxon>
        <taxon>Culicidae</taxon>
        <taxon>Anophelinae</taxon>
        <taxon>Anopheles</taxon>
    </lineage>
</organism>
<keyword evidence="5" id="KW-0391">Immunity</keyword>
<dbReference type="GO" id="GO:0004252">
    <property type="term" value="F:serine-type endopeptidase activity"/>
    <property type="evidence" value="ECO:0007669"/>
    <property type="project" value="InterPro"/>
</dbReference>
<accession>A0A182PAL6</accession>
<evidence type="ECO:0000256" key="6">
    <source>
        <dbReference type="ARBA" id="ARBA00023157"/>
    </source>
</evidence>
<feature type="chain" id="PRO_5008131140" description="Peptidase S1 domain-containing protein" evidence="9">
    <location>
        <begin position="21"/>
        <end position="541"/>
    </location>
</feature>
<dbReference type="FunFam" id="2.40.10.10:FF:000028">
    <property type="entry name" value="Serine protease easter"/>
    <property type="match status" value="2"/>
</dbReference>
<keyword evidence="4 9" id="KW-0732">Signal</keyword>
<dbReference type="STRING" id="199890.A0A182PAL6"/>
<comment type="subcellular location">
    <subcellularLocation>
        <location evidence="1">Secreted</location>
    </subcellularLocation>
</comment>
<dbReference type="PANTHER" id="PTHR24256">
    <property type="entry name" value="TRYPTASE-RELATED"/>
    <property type="match status" value="1"/>
</dbReference>
<keyword evidence="2" id="KW-0964">Secreted</keyword>
<dbReference type="AlphaFoldDB" id="A0A182PAL6"/>
<dbReference type="Proteomes" id="UP000075885">
    <property type="component" value="Unassembled WGS sequence"/>
</dbReference>
<dbReference type="InterPro" id="IPR018114">
    <property type="entry name" value="TRYPSIN_HIS"/>
</dbReference>
<evidence type="ECO:0000313" key="12">
    <source>
        <dbReference type="Proteomes" id="UP000075885"/>
    </source>
</evidence>
<dbReference type="PROSITE" id="PS00134">
    <property type="entry name" value="TRYPSIN_HIS"/>
    <property type="match status" value="2"/>
</dbReference>
<dbReference type="GO" id="GO:0006508">
    <property type="term" value="P:proteolysis"/>
    <property type="evidence" value="ECO:0007669"/>
    <property type="project" value="InterPro"/>
</dbReference>
<keyword evidence="12" id="KW-1185">Reference proteome</keyword>
<keyword evidence="3" id="KW-0399">Innate immunity</keyword>
<reference evidence="11" key="2">
    <citation type="submission" date="2020-05" db="UniProtKB">
        <authorList>
            <consortium name="EnsemblMetazoa"/>
        </authorList>
    </citation>
    <scope>IDENTIFICATION</scope>
    <source>
        <strain evidence="11">Epiroticus2</strain>
    </source>
</reference>
<dbReference type="SMART" id="SM00020">
    <property type="entry name" value="Tryp_SPc"/>
    <property type="match status" value="1"/>
</dbReference>
<dbReference type="InterPro" id="IPR009003">
    <property type="entry name" value="Peptidase_S1_PA"/>
</dbReference>
<keyword evidence="7" id="KW-0325">Glycoprotein</keyword>
<evidence type="ECO:0000256" key="8">
    <source>
        <dbReference type="ARBA" id="ARBA00024195"/>
    </source>
</evidence>
<dbReference type="InterPro" id="IPR001314">
    <property type="entry name" value="Peptidase_S1A"/>
</dbReference>
<evidence type="ECO:0000256" key="3">
    <source>
        <dbReference type="ARBA" id="ARBA00022588"/>
    </source>
</evidence>
<evidence type="ECO:0000256" key="5">
    <source>
        <dbReference type="ARBA" id="ARBA00022859"/>
    </source>
</evidence>
<feature type="domain" description="Peptidase S1" evidence="10">
    <location>
        <begin position="422"/>
        <end position="541"/>
    </location>
</feature>
<evidence type="ECO:0000259" key="10">
    <source>
        <dbReference type="PROSITE" id="PS50240"/>
    </source>
</evidence>
<dbReference type="InterPro" id="IPR001254">
    <property type="entry name" value="Trypsin_dom"/>
</dbReference>
<sequence>MVKCTILLFILGVGVQHVLGVLKLNRCTVYDVCVPIEKCAQFGPDFNEQSKWSSSLRNMFQSRVCGEQTIYDRTTYKVCCPRTSYGLKLGLDVLDLQHCGINQMKDNFTSMEPIAHLNQFPWMAQLISTTGQHVCDGSLLNDRYVLTAAHCFEIEQIVSVRLGEYDMNRRIDCDEDFKCAQAPQNISIEQIIVWNKNSIQRELSDIALIRLAEKAIMKSNVHPICLPFRNHYNSTKYVAGWGRSRLIDLKYSKLQFTELSVPANKECENMLLNANHSMKIYNSQICAFTTKIFKYCIGESGGPLMEFISREGRYMIYVVLTKAVDACSKINALKFNKCSEGEVCINIRECERFSPHHNEPAKWTMSLRDEFRRRICQREKSNGVNVYRVCCSPPAAKTQEGANRGLELLDLENCGAYTDDKISFGQDAKLFQYPWMALLRSKAGSFFCGGTLINERYVLTAAHCLISNDVAFVRLGEYDLNSTIDCDKHGDCALAPQDIPVERIISHADYSGRYKVHDIGLIRLARRASLNDSEYRKEMGN</sequence>
<name>A0A182PAL6_9DIPT</name>
<dbReference type="PROSITE" id="PS50240">
    <property type="entry name" value="TRYPSIN_DOM"/>
    <property type="match status" value="2"/>
</dbReference>
<evidence type="ECO:0000256" key="2">
    <source>
        <dbReference type="ARBA" id="ARBA00022525"/>
    </source>
</evidence>
<dbReference type="InterPro" id="IPR051487">
    <property type="entry name" value="Ser/Thr_Proteases_Immune/Dev"/>
</dbReference>
<dbReference type="GO" id="GO:0045087">
    <property type="term" value="P:innate immune response"/>
    <property type="evidence" value="ECO:0007669"/>
    <property type="project" value="UniProtKB-KW"/>
</dbReference>
<dbReference type="VEuPathDB" id="VectorBase:AEPI003971"/>
<dbReference type="InterPro" id="IPR043504">
    <property type="entry name" value="Peptidase_S1_PA_chymotrypsin"/>
</dbReference>
<dbReference type="Pfam" id="PF00089">
    <property type="entry name" value="Trypsin"/>
    <property type="match status" value="2"/>
</dbReference>
<protein>
    <recommendedName>
        <fullName evidence="10">Peptidase S1 domain-containing protein</fullName>
    </recommendedName>
</protein>
<dbReference type="PRINTS" id="PR00722">
    <property type="entry name" value="CHYMOTRYPSIN"/>
</dbReference>
<dbReference type="CDD" id="cd00190">
    <property type="entry name" value="Tryp_SPc"/>
    <property type="match status" value="1"/>
</dbReference>
<feature type="domain" description="Peptidase S1" evidence="10">
    <location>
        <begin position="108"/>
        <end position="369"/>
    </location>
</feature>
<evidence type="ECO:0000256" key="4">
    <source>
        <dbReference type="ARBA" id="ARBA00022729"/>
    </source>
</evidence>
<evidence type="ECO:0000256" key="9">
    <source>
        <dbReference type="SAM" id="SignalP"/>
    </source>
</evidence>
<evidence type="ECO:0000313" key="11">
    <source>
        <dbReference type="EnsemblMetazoa" id="AEPI003971-PA"/>
    </source>
</evidence>
<evidence type="ECO:0000256" key="7">
    <source>
        <dbReference type="ARBA" id="ARBA00023180"/>
    </source>
</evidence>
<evidence type="ECO:0000256" key="1">
    <source>
        <dbReference type="ARBA" id="ARBA00004613"/>
    </source>
</evidence>
<dbReference type="EnsemblMetazoa" id="AEPI003971-RA">
    <property type="protein sequence ID" value="AEPI003971-PA"/>
    <property type="gene ID" value="AEPI003971"/>
</dbReference>
<dbReference type="Gene3D" id="2.40.10.10">
    <property type="entry name" value="Trypsin-like serine proteases"/>
    <property type="match status" value="3"/>
</dbReference>
<dbReference type="SUPFAM" id="SSF50494">
    <property type="entry name" value="Trypsin-like serine proteases"/>
    <property type="match status" value="2"/>
</dbReference>
<dbReference type="GO" id="GO:0005576">
    <property type="term" value="C:extracellular region"/>
    <property type="evidence" value="ECO:0007669"/>
    <property type="project" value="UniProtKB-SubCell"/>
</dbReference>
<feature type="signal peptide" evidence="9">
    <location>
        <begin position="1"/>
        <end position="20"/>
    </location>
</feature>
<keyword evidence="6" id="KW-1015">Disulfide bond</keyword>